<keyword evidence="3" id="KW-1185">Reference proteome</keyword>
<comment type="caution">
    <text evidence="2">The sequence shown here is derived from an EMBL/GenBank/DDBJ whole genome shotgun (WGS) entry which is preliminary data.</text>
</comment>
<evidence type="ECO:0000313" key="3">
    <source>
        <dbReference type="Proteomes" id="UP000692954"/>
    </source>
</evidence>
<feature type="transmembrane region" description="Helical" evidence="1">
    <location>
        <begin position="498"/>
        <end position="521"/>
    </location>
</feature>
<name>A0A8S1NSI6_9CILI</name>
<keyword evidence="1" id="KW-1133">Transmembrane helix</keyword>
<keyword evidence="1" id="KW-0472">Membrane</keyword>
<feature type="transmembrane region" description="Helical" evidence="1">
    <location>
        <begin position="597"/>
        <end position="619"/>
    </location>
</feature>
<keyword evidence="1" id="KW-0812">Transmembrane</keyword>
<evidence type="ECO:0000313" key="2">
    <source>
        <dbReference type="EMBL" id="CAD8095558.1"/>
    </source>
</evidence>
<dbReference type="InterPro" id="IPR057435">
    <property type="entry name" value="Lips"/>
</dbReference>
<organism evidence="2 3">
    <name type="scientific">Paramecium sonneborni</name>
    <dbReference type="NCBI Taxonomy" id="65129"/>
    <lineage>
        <taxon>Eukaryota</taxon>
        <taxon>Sar</taxon>
        <taxon>Alveolata</taxon>
        <taxon>Ciliophora</taxon>
        <taxon>Intramacronucleata</taxon>
        <taxon>Oligohymenophorea</taxon>
        <taxon>Peniculida</taxon>
        <taxon>Parameciidae</taxon>
        <taxon>Paramecium</taxon>
    </lineage>
</organism>
<dbReference type="PANTHER" id="PTHR37686">
    <property type="entry name" value="LD36006P"/>
    <property type="match status" value="1"/>
</dbReference>
<accession>A0A8S1NSI6</accession>
<reference evidence="2" key="1">
    <citation type="submission" date="2021-01" db="EMBL/GenBank/DDBJ databases">
        <authorList>
            <consortium name="Genoscope - CEA"/>
            <person name="William W."/>
        </authorList>
    </citation>
    <scope>NUCLEOTIDE SEQUENCE</scope>
</reference>
<dbReference type="EMBL" id="CAJJDN010000064">
    <property type="protein sequence ID" value="CAD8095558.1"/>
    <property type="molecule type" value="Genomic_DNA"/>
</dbReference>
<proteinExistence type="predicted"/>
<dbReference type="AlphaFoldDB" id="A0A8S1NSI6"/>
<dbReference type="PANTHER" id="PTHR37686:SF1">
    <property type="entry name" value="LD36006P"/>
    <property type="match status" value="1"/>
</dbReference>
<gene>
    <name evidence="2" type="ORF">PSON_ATCC_30995.1.T0640253</name>
</gene>
<feature type="transmembrane region" description="Helical" evidence="1">
    <location>
        <begin position="625"/>
        <end position="648"/>
    </location>
</feature>
<evidence type="ECO:0000256" key="1">
    <source>
        <dbReference type="SAM" id="Phobius"/>
    </source>
</evidence>
<dbReference type="OrthoDB" id="10003277at2759"/>
<feature type="transmembrane region" description="Helical" evidence="1">
    <location>
        <begin position="693"/>
        <end position="720"/>
    </location>
</feature>
<dbReference type="Proteomes" id="UP000692954">
    <property type="component" value="Unassembled WGS sequence"/>
</dbReference>
<dbReference type="Pfam" id="PF25228">
    <property type="entry name" value="Lips"/>
    <property type="match status" value="1"/>
</dbReference>
<protein>
    <submittedName>
        <fullName evidence="2">Uncharacterized protein</fullName>
    </submittedName>
</protein>
<sequence length="1010" mass="120769">MLKNFIGENFSTNLNFNIDDEKFYVLPPKGEINFKGNPQEEELSQNDNIQQPLKFIANQLVEKTIHIRQSWILSKQAFNFNIPPSYFKKKKIIKRNNDQLQMKKEINQYDFVPYVDFDNHQLNQIRKDGTFDVWSKNNSNTKYRWIISRWIIKGTKNIRNSFYKDMLKVQDCLTGLGDFIYNKEKFDSLWNFSIAHGFCIIFKKTILIPSVFIGYREVISDFSQKTAQLTVEKERQLALKKKNFNFSIYQYFLYTPENQQALKMKVDFIKNQLKYFEQECWKIASQLSAIHLNRNHQNNYEFTNLQEKYSIIFDPNKDIEELISEQLYIAQQRFFQINNLDLPQVAIRQILDIIECYKLQRYYQELLKNELAIYENDVIEQYEKEFFFLSKKSHRVKYIKAALKIKKKNLKNKYYQQMIQELTQKNISDRNIYIEFMENKHKYKDRVKDIQKIAKDKSQNPNITIQIVRLVVPPYPIVQKDNKFTFVKEITYEVTSKYYFWKFSSLCILYLTLIANSYYIFYQFGLMGPYGLKALFSIEPFYNDQVINEQTGEVTDDELIQTICSTLKLVYKGMNKSRDEFENSEDSGMFGKGCTRLCNLIEVYIFRFLFVGIFCTLILKPMLILFFSTILFFIFITSIMWAGFVALIKWMICLLFHDYETVERIEYNELDYIHFCMPLFRAILDIMIGMVEIMVCIFCLMIFPFFAILIFIFGILRYVIRSIYDCFMMTFVYCCGRVPYRSGCLAWRIGGDNKQKTIIYNYHKLTTNELQLLTSRELEKYILEEYQHRIIATIQQPEKDINKNLQPFFDNFNANYQCDDKNSKLLLDQLSAKIAKQISNHPVLDQETKKYIKYTENELHEIKLFLKTYLIEQINMKNMHSFIWRRTGLQIGEYSALVDIIITSIFGIDFLIPNEEIIREVQIKVEKEKGFSEQIGRAMKGKVNLNQPEKYELEEKKELQKRITKNVYKQFIPFSEMFDKIWLAQSTSQEWSSLNNKNLRFLLNYSLKDE</sequence>